<reference evidence="1" key="1">
    <citation type="submission" date="2021-02" db="EMBL/GenBank/DDBJ databases">
        <authorList>
            <person name="Dougan E. K."/>
            <person name="Rhodes N."/>
            <person name="Thang M."/>
            <person name="Chan C."/>
        </authorList>
    </citation>
    <scope>NUCLEOTIDE SEQUENCE</scope>
</reference>
<dbReference type="EMBL" id="CAJNJA010012186">
    <property type="protein sequence ID" value="CAE7290674.1"/>
    <property type="molecule type" value="Genomic_DNA"/>
</dbReference>
<comment type="caution">
    <text evidence="1">The sequence shown here is derived from an EMBL/GenBank/DDBJ whole genome shotgun (WGS) entry which is preliminary data.</text>
</comment>
<evidence type="ECO:0000313" key="2">
    <source>
        <dbReference type="Proteomes" id="UP000601435"/>
    </source>
</evidence>
<organism evidence="1 2">
    <name type="scientific">Symbiodinium necroappetens</name>
    <dbReference type="NCBI Taxonomy" id="1628268"/>
    <lineage>
        <taxon>Eukaryota</taxon>
        <taxon>Sar</taxon>
        <taxon>Alveolata</taxon>
        <taxon>Dinophyceae</taxon>
        <taxon>Suessiales</taxon>
        <taxon>Symbiodiniaceae</taxon>
        <taxon>Symbiodinium</taxon>
    </lineage>
</organism>
<name>A0A812N625_9DINO</name>
<keyword evidence="2" id="KW-1185">Reference proteome</keyword>
<evidence type="ECO:0000313" key="1">
    <source>
        <dbReference type="EMBL" id="CAE7290674.1"/>
    </source>
</evidence>
<accession>A0A812N625</accession>
<feature type="non-terminal residue" evidence="1">
    <location>
        <position position="74"/>
    </location>
</feature>
<dbReference type="AlphaFoldDB" id="A0A812N625"/>
<dbReference type="Proteomes" id="UP000601435">
    <property type="component" value="Unassembled WGS sequence"/>
</dbReference>
<protein>
    <submittedName>
        <fullName evidence="1">FEM1B protein</fullName>
    </submittedName>
</protein>
<proteinExistence type="predicted"/>
<sequence>LKLADRLQTFPLGIALLDGAEPLEDDSDLTSLCSEELQLLVSSGRPAVVVARVRPMSRREVQADEREAVAVTDK</sequence>
<gene>
    <name evidence="1" type="primary">FEM1B</name>
    <name evidence="1" type="ORF">SNEC2469_LOCUS7118</name>
</gene>
<feature type="non-terminal residue" evidence="1">
    <location>
        <position position="1"/>
    </location>
</feature>